<evidence type="ECO:0000313" key="2">
    <source>
        <dbReference type="EMBL" id="KAK4713617.1"/>
    </source>
</evidence>
<dbReference type="EMBL" id="JAWPEI010000010">
    <property type="protein sequence ID" value="KAK4713617.1"/>
    <property type="molecule type" value="Genomic_DNA"/>
</dbReference>
<reference evidence="2 3" key="1">
    <citation type="submission" date="2023-10" db="EMBL/GenBank/DDBJ databases">
        <title>Genome-Wide Identification Analysis in wild type Solanum Pinnatisectum Reveals Some Genes Defensing Phytophthora Infestans.</title>
        <authorList>
            <person name="Sun C."/>
        </authorList>
    </citation>
    <scope>NUCLEOTIDE SEQUENCE [LARGE SCALE GENOMIC DNA]</scope>
    <source>
        <strain evidence="2">LQN</strain>
        <tissue evidence="2">Leaf</tissue>
    </source>
</reference>
<sequence length="120" mass="12840">MDHAGILQVTSDGSHTHVGGQTPDPMGSPVSHTPKTQPTVVIAPYLDTIPMYEANYSMHSCLSSMHTSQGSSSRPLGHRGHSDHLESFHQDCPRIRRGGSNQGCQASTSKVVQPPTRVGI</sequence>
<gene>
    <name evidence="2" type="ORF">R3W88_019524</name>
</gene>
<evidence type="ECO:0000313" key="3">
    <source>
        <dbReference type="Proteomes" id="UP001311915"/>
    </source>
</evidence>
<accession>A0AAV9KJR7</accession>
<keyword evidence="3" id="KW-1185">Reference proteome</keyword>
<dbReference type="AlphaFoldDB" id="A0AAV9KJR7"/>
<comment type="caution">
    <text evidence="2">The sequence shown here is derived from an EMBL/GenBank/DDBJ whole genome shotgun (WGS) entry which is preliminary data.</text>
</comment>
<protein>
    <submittedName>
        <fullName evidence="2">Uncharacterized protein</fullName>
    </submittedName>
</protein>
<dbReference type="Proteomes" id="UP001311915">
    <property type="component" value="Unassembled WGS sequence"/>
</dbReference>
<feature type="compositionally biased region" description="Basic and acidic residues" evidence="1">
    <location>
        <begin position="80"/>
        <end position="94"/>
    </location>
</feature>
<feature type="compositionally biased region" description="Polar residues" evidence="1">
    <location>
        <begin position="63"/>
        <end position="74"/>
    </location>
</feature>
<name>A0AAV9KJR7_9SOLN</name>
<feature type="region of interest" description="Disordered" evidence="1">
    <location>
        <begin position="1"/>
        <end position="37"/>
    </location>
</feature>
<feature type="region of interest" description="Disordered" evidence="1">
    <location>
        <begin position="63"/>
        <end position="120"/>
    </location>
</feature>
<evidence type="ECO:0000256" key="1">
    <source>
        <dbReference type="SAM" id="MobiDB-lite"/>
    </source>
</evidence>
<feature type="compositionally biased region" description="Polar residues" evidence="1">
    <location>
        <begin position="102"/>
        <end position="111"/>
    </location>
</feature>
<organism evidence="2 3">
    <name type="scientific">Solanum pinnatisectum</name>
    <name type="common">tansyleaf nightshade</name>
    <dbReference type="NCBI Taxonomy" id="50273"/>
    <lineage>
        <taxon>Eukaryota</taxon>
        <taxon>Viridiplantae</taxon>
        <taxon>Streptophyta</taxon>
        <taxon>Embryophyta</taxon>
        <taxon>Tracheophyta</taxon>
        <taxon>Spermatophyta</taxon>
        <taxon>Magnoliopsida</taxon>
        <taxon>eudicotyledons</taxon>
        <taxon>Gunneridae</taxon>
        <taxon>Pentapetalae</taxon>
        <taxon>asterids</taxon>
        <taxon>lamiids</taxon>
        <taxon>Solanales</taxon>
        <taxon>Solanaceae</taxon>
        <taxon>Solanoideae</taxon>
        <taxon>Solaneae</taxon>
        <taxon>Solanum</taxon>
    </lineage>
</organism>
<proteinExistence type="predicted"/>